<organism evidence="1 2">
    <name type="scientific">Coilia grayii</name>
    <name type="common">Gray's grenadier anchovy</name>
    <dbReference type="NCBI Taxonomy" id="363190"/>
    <lineage>
        <taxon>Eukaryota</taxon>
        <taxon>Metazoa</taxon>
        <taxon>Chordata</taxon>
        <taxon>Craniata</taxon>
        <taxon>Vertebrata</taxon>
        <taxon>Euteleostomi</taxon>
        <taxon>Actinopterygii</taxon>
        <taxon>Neopterygii</taxon>
        <taxon>Teleostei</taxon>
        <taxon>Clupei</taxon>
        <taxon>Clupeiformes</taxon>
        <taxon>Clupeoidei</taxon>
        <taxon>Engraulidae</taxon>
        <taxon>Coilinae</taxon>
        <taxon>Coilia</taxon>
    </lineage>
</organism>
<accession>A0ABD1JJ24</accession>
<comment type="caution">
    <text evidence="1">The sequence shown here is derived from an EMBL/GenBank/DDBJ whole genome shotgun (WGS) entry which is preliminary data.</text>
</comment>
<evidence type="ECO:0000313" key="2">
    <source>
        <dbReference type="Proteomes" id="UP001591681"/>
    </source>
</evidence>
<sequence>MHAYRSMIDCLLNYSAPTLESQFTSGMFHLDTAGQMDAVTADANVGLKTRRKYSETSKEFELLGPLHSDIFFCDRLLLNGVDLKVKLVRARDEFCLMAAQDSTFKLHVLGASLFVKKVQVSAAVRLGHEAALASSNALYPIQRVVMKSYAIPQGSRVYTQENLFQGNLPSTIVLSLVDSRAYSGTPELNPLNFLHANCNFLSLYVDGKALPTAPFKPRYPDGFYTRKYYNLFVAGGRHLKDSSLAITKDMFRKGYTLYHFNLNRDDENDGAFSPSRQGCLRLEIQSASVRNPVLEINARRQILLDLKK</sequence>
<gene>
    <name evidence="1" type="ORF">ACEWY4_019318</name>
</gene>
<dbReference type="AlphaFoldDB" id="A0ABD1JJ24"/>
<dbReference type="Proteomes" id="UP001591681">
    <property type="component" value="Unassembled WGS sequence"/>
</dbReference>
<name>A0ABD1JJ24_9TELE</name>
<dbReference type="EMBL" id="JBHFQA010000016">
    <property type="protein sequence ID" value="KAL2085998.1"/>
    <property type="molecule type" value="Genomic_DNA"/>
</dbReference>
<reference evidence="1 2" key="1">
    <citation type="submission" date="2024-09" db="EMBL/GenBank/DDBJ databases">
        <title>A chromosome-level genome assembly of Gray's grenadier anchovy, Coilia grayii.</title>
        <authorList>
            <person name="Fu Z."/>
        </authorList>
    </citation>
    <scope>NUCLEOTIDE SEQUENCE [LARGE SCALE GENOMIC DNA]</scope>
    <source>
        <strain evidence="1">G4</strain>
        <tissue evidence="1">Muscle</tissue>
    </source>
</reference>
<protein>
    <submittedName>
        <fullName evidence="1">Uncharacterized protein</fullName>
    </submittedName>
</protein>
<keyword evidence="2" id="KW-1185">Reference proteome</keyword>
<evidence type="ECO:0000313" key="1">
    <source>
        <dbReference type="EMBL" id="KAL2085998.1"/>
    </source>
</evidence>
<proteinExistence type="predicted"/>